<evidence type="ECO:0000256" key="1">
    <source>
        <dbReference type="ARBA" id="ARBA00004167"/>
    </source>
</evidence>
<evidence type="ECO:0000256" key="23">
    <source>
        <dbReference type="PROSITE-ProRule" id="PRU10141"/>
    </source>
</evidence>
<feature type="domain" description="Ig-like" evidence="28">
    <location>
        <begin position="156"/>
        <end position="232"/>
    </location>
</feature>
<keyword evidence="4 25" id="KW-0812">Transmembrane</keyword>
<dbReference type="VEuPathDB" id="VectorBase:BGLAX_049576"/>
<proteinExistence type="inferred from homology"/>
<evidence type="ECO:0000256" key="16">
    <source>
        <dbReference type="ARBA" id="ARBA00023319"/>
    </source>
</evidence>
<evidence type="ECO:0000256" key="6">
    <source>
        <dbReference type="ARBA" id="ARBA00022737"/>
    </source>
</evidence>
<feature type="binding site" evidence="21">
    <location>
        <position position="623"/>
    </location>
    <ligand>
        <name>ATP</name>
        <dbReference type="ChEBI" id="CHEBI:30616"/>
    </ligand>
</feature>
<feature type="chain" id="PRO_5012993954" description="Fibroblast growth factor receptor" evidence="26">
    <location>
        <begin position="23"/>
        <end position="807"/>
    </location>
</feature>
<dbReference type="InterPro" id="IPR003599">
    <property type="entry name" value="Ig_sub"/>
</dbReference>
<dbReference type="FunFam" id="1.10.510.10:FF:000007">
    <property type="entry name" value="Fibroblast growth factor receptor"/>
    <property type="match status" value="1"/>
</dbReference>
<protein>
    <recommendedName>
        <fullName evidence="19">Fibroblast growth factor receptor</fullName>
        <ecNumber evidence="19">2.7.10.1</ecNumber>
    </recommendedName>
</protein>
<evidence type="ECO:0000256" key="4">
    <source>
        <dbReference type="ARBA" id="ARBA00022692"/>
    </source>
</evidence>
<accession>A0A2C9JXG7</accession>
<keyword evidence="8 19" id="KW-0418">Kinase</keyword>
<evidence type="ECO:0000256" key="14">
    <source>
        <dbReference type="ARBA" id="ARBA00023170"/>
    </source>
</evidence>
<dbReference type="Gene3D" id="3.30.200.20">
    <property type="entry name" value="Phosphorylase Kinase, domain 1"/>
    <property type="match status" value="1"/>
</dbReference>
<feature type="region of interest" description="Disordered" evidence="24">
    <location>
        <begin position="772"/>
        <end position="807"/>
    </location>
</feature>
<comment type="subcellular location">
    <subcellularLocation>
        <location evidence="1">Membrane</location>
        <topology evidence="1">Single-pass membrane protein</topology>
    </subcellularLocation>
</comment>
<feature type="disulfide bond" evidence="22">
    <location>
        <begin position="167"/>
        <end position="214"/>
    </location>
</feature>
<dbReference type="SUPFAM" id="SSF48726">
    <property type="entry name" value="Immunoglobulin"/>
    <property type="match status" value="3"/>
</dbReference>
<dbReference type="KEGG" id="bgt:106071935"/>
<dbReference type="Pfam" id="PF13927">
    <property type="entry name" value="Ig_3"/>
    <property type="match status" value="1"/>
</dbReference>
<dbReference type="GO" id="GO:0005886">
    <property type="term" value="C:plasma membrane"/>
    <property type="evidence" value="ECO:0007669"/>
    <property type="project" value="TreeGrafter"/>
</dbReference>
<reference evidence="29" key="1">
    <citation type="submission" date="2020-05" db="UniProtKB">
        <authorList>
            <consortium name="EnsemblMetazoa"/>
        </authorList>
    </citation>
    <scope>IDENTIFICATION</scope>
    <source>
        <strain evidence="29">BB02</strain>
    </source>
</reference>
<feature type="disulfide bond" evidence="22">
    <location>
        <begin position="47"/>
        <end position="96"/>
    </location>
</feature>
<evidence type="ECO:0000256" key="25">
    <source>
        <dbReference type="SAM" id="Phobius"/>
    </source>
</evidence>
<dbReference type="PANTHER" id="PTHR24416:SF550">
    <property type="entry name" value="FIBROBLAST GROWTH FACTOR RECEPTOR HOMOLOG 1-RELATED"/>
    <property type="match status" value="1"/>
</dbReference>
<keyword evidence="3 19" id="KW-0808">Transferase</keyword>
<dbReference type="InterPro" id="IPR020635">
    <property type="entry name" value="Tyr_kinase_cat_dom"/>
</dbReference>
<evidence type="ECO:0000256" key="22">
    <source>
        <dbReference type="PIRSR" id="PIRSR000628-3"/>
    </source>
</evidence>
<evidence type="ECO:0000256" key="10">
    <source>
        <dbReference type="ARBA" id="ARBA00022989"/>
    </source>
</evidence>
<dbReference type="Gene3D" id="2.60.40.10">
    <property type="entry name" value="Immunoglobulins"/>
    <property type="match status" value="3"/>
</dbReference>
<evidence type="ECO:0000256" key="26">
    <source>
        <dbReference type="SAM" id="SignalP"/>
    </source>
</evidence>
<dbReference type="GO" id="GO:0043235">
    <property type="term" value="C:receptor complex"/>
    <property type="evidence" value="ECO:0007669"/>
    <property type="project" value="TreeGrafter"/>
</dbReference>
<feature type="binding site" evidence="21">
    <location>
        <begin position="472"/>
        <end position="478"/>
    </location>
    <ligand>
        <name>ATP</name>
        <dbReference type="ChEBI" id="CHEBI:30616"/>
    </ligand>
</feature>
<dbReference type="InterPro" id="IPR007110">
    <property type="entry name" value="Ig-like_dom"/>
</dbReference>
<dbReference type="InterPro" id="IPR050122">
    <property type="entry name" value="RTK"/>
</dbReference>
<dbReference type="GO" id="GO:0005007">
    <property type="term" value="F:fibroblast growth factor receptor activity"/>
    <property type="evidence" value="ECO:0007669"/>
    <property type="project" value="InterPro"/>
</dbReference>
<feature type="domain" description="Ig-like" evidence="28">
    <location>
        <begin position="25"/>
        <end position="114"/>
    </location>
</feature>
<feature type="disulfide bond" evidence="22">
    <location>
        <begin position="259"/>
        <end position="321"/>
    </location>
</feature>
<dbReference type="PRINTS" id="PR00109">
    <property type="entry name" value="TYRKINASE"/>
</dbReference>
<dbReference type="STRING" id="6526.A0A2C9JXG7"/>
<keyword evidence="15" id="KW-0325">Glycoprotein</keyword>
<dbReference type="OrthoDB" id="5984265at2759"/>
<keyword evidence="11 19" id="KW-0472">Membrane</keyword>
<dbReference type="Proteomes" id="UP000076420">
    <property type="component" value="Unassembled WGS sequence"/>
</dbReference>
<evidence type="ECO:0000256" key="18">
    <source>
        <dbReference type="ARBA" id="ARBA00056965"/>
    </source>
</evidence>
<feature type="binding site" evidence="21">
    <location>
        <position position="554"/>
    </location>
    <ligand>
        <name>ATP</name>
        <dbReference type="ChEBI" id="CHEBI:30616"/>
    </ligand>
</feature>
<dbReference type="Pfam" id="PF07714">
    <property type="entry name" value="PK_Tyr_Ser-Thr"/>
    <property type="match status" value="1"/>
</dbReference>
<dbReference type="InterPro" id="IPR016248">
    <property type="entry name" value="FGF_rcpt_fam"/>
</dbReference>
<dbReference type="CDD" id="cd00096">
    <property type="entry name" value="Ig"/>
    <property type="match status" value="1"/>
</dbReference>
<dbReference type="InterPro" id="IPR017441">
    <property type="entry name" value="Protein_kinase_ATP_BS"/>
</dbReference>
<gene>
    <name evidence="29" type="primary">106071935</name>
</gene>
<keyword evidence="10 25" id="KW-1133">Transmembrane helix</keyword>
<dbReference type="FunFam" id="2.60.40.10:FF:000016">
    <property type="entry name" value="Fibroblast growth factor receptor"/>
    <property type="match status" value="1"/>
</dbReference>
<evidence type="ECO:0000259" key="28">
    <source>
        <dbReference type="PROSITE" id="PS50835"/>
    </source>
</evidence>
<dbReference type="SMART" id="SM00219">
    <property type="entry name" value="TyrKc"/>
    <property type="match status" value="1"/>
</dbReference>
<dbReference type="PROSITE" id="PS50835">
    <property type="entry name" value="IG_LIKE"/>
    <property type="match status" value="3"/>
</dbReference>
<dbReference type="PROSITE" id="PS50011">
    <property type="entry name" value="PROTEIN_KINASE_DOM"/>
    <property type="match status" value="1"/>
</dbReference>
<dbReference type="SMART" id="SM00409">
    <property type="entry name" value="IG"/>
    <property type="match status" value="3"/>
</dbReference>
<dbReference type="Pfam" id="PF07679">
    <property type="entry name" value="I-set"/>
    <property type="match status" value="2"/>
</dbReference>
<feature type="binding site" evidence="21">
    <location>
        <begin position="548"/>
        <end position="550"/>
    </location>
    <ligand>
        <name>ATP</name>
        <dbReference type="ChEBI" id="CHEBI:30616"/>
    </ligand>
</feature>
<dbReference type="VEuPathDB" id="VectorBase:BGLB009599"/>
<comment type="catalytic activity">
    <reaction evidence="17 19">
        <text>L-tyrosyl-[protein] + ATP = O-phospho-L-tyrosyl-[protein] + ADP + H(+)</text>
        <dbReference type="Rhea" id="RHEA:10596"/>
        <dbReference type="Rhea" id="RHEA-COMP:10136"/>
        <dbReference type="Rhea" id="RHEA-COMP:20101"/>
        <dbReference type="ChEBI" id="CHEBI:15378"/>
        <dbReference type="ChEBI" id="CHEBI:30616"/>
        <dbReference type="ChEBI" id="CHEBI:46858"/>
        <dbReference type="ChEBI" id="CHEBI:61978"/>
        <dbReference type="ChEBI" id="CHEBI:456216"/>
        <dbReference type="EC" id="2.7.10.1"/>
    </reaction>
</comment>
<dbReference type="InterPro" id="IPR013783">
    <property type="entry name" value="Ig-like_fold"/>
</dbReference>
<dbReference type="Gene3D" id="1.10.510.10">
    <property type="entry name" value="Transferase(Phosphotransferase) domain 1"/>
    <property type="match status" value="1"/>
</dbReference>
<dbReference type="InterPro" id="IPR036179">
    <property type="entry name" value="Ig-like_dom_sf"/>
</dbReference>
<keyword evidence="13 22" id="KW-1015">Disulfide bond</keyword>
<dbReference type="InterPro" id="IPR000719">
    <property type="entry name" value="Prot_kinase_dom"/>
</dbReference>
<dbReference type="PROSITE" id="PS00107">
    <property type="entry name" value="PROTEIN_KINASE_ATP"/>
    <property type="match status" value="1"/>
</dbReference>
<evidence type="ECO:0000256" key="8">
    <source>
        <dbReference type="ARBA" id="ARBA00022777"/>
    </source>
</evidence>
<dbReference type="GO" id="GO:0008284">
    <property type="term" value="P:positive regulation of cell population proliferation"/>
    <property type="evidence" value="ECO:0007669"/>
    <property type="project" value="InterPro"/>
</dbReference>
<feature type="domain" description="Protein kinase" evidence="27">
    <location>
        <begin position="466"/>
        <end position="754"/>
    </location>
</feature>
<evidence type="ECO:0000256" key="24">
    <source>
        <dbReference type="SAM" id="MobiDB-lite"/>
    </source>
</evidence>
<dbReference type="InterPro" id="IPR003598">
    <property type="entry name" value="Ig_sub2"/>
</dbReference>
<evidence type="ECO:0000256" key="5">
    <source>
        <dbReference type="ARBA" id="ARBA00022729"/>
    </source>
</evidence>
<evidence type="ECO:0000256" key="13">
    <source>
        <dbReference type="ARBA" id="ARBA00023157"/>
    </source>
</evidence>
<dbReference type="PROSITE" id="PS00109">
    <property type="entry name" value="PROTEIN_KINASE_TYR"/>
    <property type="match status" value="1"/>
</dbReference>
<evidence type="ECO:0000256" key="17">
    <source>
        <dbReference type="ARBA" id="ARBA00051243"/>
    </source>
</evidence>
<feature type="active site" description="Proton acceptor" evidence="20">
    <location>
        <position position="619"/>
    </location>
</feature>
<evidence type="ECO:0000256" key="3">
    <source>
        <dbReference type="ARBA" id="ARBA00022679"/>
    </source>
</evidence>
<evidence type="ECO:0000256" key="9">
    <source>
        <dbReference type="ARBA" id="ARBA00022840"/>
    </source>
</evidence>
<dbReference type="InterPro" id="IPR008266">
    <property type="entry name" value="Tyr_kinase_AS"/>
</dbReference>
<keyword evidence="9 19" id="KW-0067">ATP-binding</keyword>
<comment type="function">
    <text evidence="18">Receptor for basic fibroblast growth factor.</text>
</comment>
<evidence type="ECO:0000256" key="7">
    <source>
        <dbReference type="ARBA" id="ARBA00022741"/>
    </source>
</evidence>
<feature type="transmembrane region" description="Helical" evidence="25">
    <location>
        <begin position="361"/>
        <end position="384"/>
    </location>
</feature>
<evidence type="ECO:0000313" key="29">
    <source>
        <dbReference type="EnsemblMetazoa" id="BGLB009599-PB"/>
    </source>
</evidence>
<dbReference type="EC" id="2.7.10.1" evidence="19"/>
<dbReference type="InterPro" id="IPR013098">
    <property type="entry name" value="Ig_I-set"/>
</dbReference>
<sequence length="807" mass="91800">MGYYWSFLLVINCLIGFPTSFCQAPYFESRSETEYRSLIGEKVLLPCKAFGTPRPFYQWFRNDSRIHNYQDNRIKVRRHGLEIVNALEKDSGTYGCHVSNQFGEEWLNMSLVIKDEKGMNIYLGNNESSRYVDNRTSGQKDIIRWGEKMQFIQGKQGTATSFIMLECHPKGIPEPTLTWYKNDKPLVKSERISFQKYKVSIADLVLSDAGNYTCVASNTLASLNWTFSVEINQRVPHVPLVAQPDNVTLPLGSTAVFYCRIQVSDTHPHIQWIKHLKVNGSYNDSYFQVVQERKTPTINNSNPEQLIIYNITYDDEGKYTCIVRNAVGSSYKSAYLNIKTGDEELTPSASTLAKDSFQEKIYYIIIGVSVPIIVILIIFVIIVIKQYKQKTTPNQQPIKRIIIMKSNDLYCDNKDPDAIAPLMVPQVRIVDGYTSGRRRRLSSDFTEVSEYHIPYDSKWEFPRERLKLGQRLGEGAFGLVVKGEAYGMENKNTPTTVAVKMLKRDATDREMTDLVREMETMKSIGKNKNIINLLGCCTQRGPLYVIVEFAPYGNLRDFLKTHRPANPIFPTITNDYETPAVPSETSETQALTQKDLISFAFQVARGMEYLASKQCIHRDLAARNVLVAEDLVLKLADFGLTRNLSAADYYKKTTDGRLPVKWMAPEALFDRKYTSKSDVWSYGVLLWEIFTLGGNPYPSVPVEALFALLKEGHRMKQPPYASSKMYSIMRDCWQEDPDLRPCFKTLVQKLDLMLSSSLQQEAYLHLEPLESPMSTSDSQYSSMSHSSTSSSSSDPKSQCSDSNSVIA</sequence>
<keyword evidence="14 19" id="KW-0675">Receptor</keyword>
<dbReference type="PANTHER" id="PTHR24416">
    <property type="entry name" value="TYROSINE-PROTEIN KINASE RECEPTOR"/>
    <property type="match status" value="1"/>
</dbReference>
<evidence type="ECO:0000256" key="12">
    <source>
        <dbReference type="ARBA" id="ARBA00023137"/>
    </source>
</evidence>
<comment type="similarity">
    <text evidence="19">Belongs to the protein kinase superfamily. Tyr protein kinase family. Fibroblast growth factor receptor subfamily.</text>
</comment>
<dbReference type="SMART" id="SM00408">
    <property type="entry name" value="IGc2"/>
    <property type="match status" value="3"/>
</dbReference>
<organism evidence="29 30">
    <name type="scientific">Biomphalaria glabrata</name>
    <name type="common">Bloodfluke planorb</name>
    <name type="synonym">Freshwater snail</name>
    <dbReference type="NCBI Taxonomy" id="6526"/>
    <lineage>
        <taxon>Eukaryota</taxon>
        <taxon>Metazoa</taxon>
        <taxon>Spiralia</taxon>
        <taxon>Lophotrochozoa</taxon>
        <taxon>Mollusca</taxon>
        <taxon>Gastropoda</taxon>
        <taxon>Heterobranchia</taxon>
        <taxon>Euthyneura</taxon>
        <taxon>Panpulmonata</taxon>
        <taxon>Hygrophila</taxon>
        <taxon>Lymnaeoidea</taxon>
        <taxon>Planorbidae</taxon>
        <taxon>Biomphalaria</taxon>
    </lineage>
</organism>
<keyword evidence="16" id="KW-0393">Immunoglobulin domain</keyword>
<name>A0A2C9JXG7_BIOGL</name>
<evidence type="ECO:0000256" key="11">
    <source>
        <dbReference type="ARBA" id="ARBA00023136"/>
    </source>
</evidence>
<feature type="signal peptide" evidence="26">
    <location>
        <begin position="1"/>
        <end position="22"/>
    </location>
</feature>
<dbReference type="FunFam" id="3.30.200.20:FF:000593">
    <property type="entry name" value="Predicted protein"/>
    <property type="match status" value="1"/>
</dbReference>
<dbReference type="FunFam" id="2.60.40.10:FF:000020">
    <property type="entry name" value="Fibroblast growth factor receptor"/>
    <property type="match status" value="1"/>
</dbReference>
<dbReference type="PIRSF" id="PIRSF000628">
    <property type="entry name" value="FGFR"/>
    <property type="match status" value="1"/>
</dbReference>
<evidence type="ECO:0000256" key="19">
    <source>
        <dbReference type="PIRNR" id="PIRNR000628"/>
    </source>
</evidence>
<dbReference type="InterPro" id="IPR011009">
    <property type="entry name" value="Kinase-like_dom_sf"/>
</dbReference>
<keyword evidence="6" id="KW-0677">Repeat</keyword>
<evidence type="ECO:0000313" key="30">
    <source>
        <dbReference type="Proteomes" id="UP000076420"/>
    </source>
</evidence>
<keyword evidence="2" id="KW-0597">Phosphoprotein</keyword>
<dbReference type="GO" id="GO:0005524">
    <property type="term" value="F:ATP binding"/>
    <property type="evidence" value="ECO:0007669"/>
    <property type="project" value="UniProtKB-UniRule"/>
</dbReference>
<keyword evidence="12 19" id="KW-0829">Tyrosine-protein kinase</keyword>
<evidence type="ECO:0000259" key="27">
    <source>
        <dbReference type="PROSITE" id="PS50011"/>
    </source>
</evidence>
<dbReference type="AlphaFoldDB" id="A0A2C9JXG7"/>
<feature type="binding site" evidence="21">
    <location>
        <position position="637"/>
    </location>
    <ligand>
        <name>ATP</name>
        <dbReference type="ChEBI" id="CHEBI:30616"/>
    </ligand>
</feature>
<evidence type="ECO:0000256" key="21">
    <source>
        <dbReference type="PIRSR" id="PIRSR000628-2"/>
    </source>
</evidence>
<evidence type="ECO:0000256" key="15">
    <source>
        <dbReference type="ARBA" id="ARBA00023180"/>
    </source>
</evidence>
<evidence type="ECO:0000256" key="20">
    <source>
        <dbReference type="PIRSR" id="PIRSR000628-1"/>
    </source>
</evidence>
<dbReference type="EnsemblMetazoa" id="BGLB009599-RB">
    <property type="protein sequence ID" value="BGLB009599-PB"/>
    <property type="gene ID" value="BGLB009599"/>
</dbReference>
<keyword evidence="5 26" id="KW-0732">Signal</keyword>
<keyword evidence="7 19" id="KW-0547">Nucleotide-binding</keyword>
<feature type="domain" description="Ig-like" evidence="28">
    <location>
        <begin position="236"/>
        <end position="337"/>
    </location>
</feature>
<evidence type="ECO:0000256" key="2">
    <source>
        <dbReference type="ARBA" id="ARBA00022553"/>
    </source>
</evidence>
<dbReference type="SUPFAM" id="SSF56112">
    <property type="entry name" value="Protein kinase-like (PK-like)"/>
    <property type="match status" value="1"/>
</dbReference>
<feature type="binding site" evidence="21 23">
    <location>
        <position position="500"/>
    </location>
    <ligand>
        <name>ATP</name>
        <dbReference type="ChEBI" id="CHEBI:30616"/>
    </ligand>
</feature>
<dbReference type="InterPro" id="IPR001245">
    <property type="entry name" value="Ser-Thr/Tyr_kinase_cat_dom"/>
</dbReference>